<dbReference type="Proteomes" id="UP000014760">
    <property type="component" value="Unassembled WGS sequence"/>
</dbReference>
<keyword evidence="9" id="KW-1185">Reference proteome</keyword>
<protein>
    <recommendedName>
        <fullName evidence="10">Nudix hydrolase domain-containing protein</fullName>
    </recommendedName>
</protein>
<evidence type="ECO:0000256" key="4">
    <source>
        <dbReference type="ARBA" id="ARBA00022723"/>
    </source>
</evidence>
<proteinExistence type="inferred from homology"/>
<keyword evidence="5" id="KW-0378">Hydrolase</keyword>
<dbReference type="GO" id="GO:0005739">
    <property type="term" value="C:mitochondrion"/>
    <property type="evidence" value="ECO:0007669"/>
    <property type="project" value="TreeGrafter"/>
</dbReference>
<dbReference type="GO" id="GO:0016818">
    <property type="term" value="F:hydrolase activity, acting on acid anhydrides, in phosphorus-containing anhydrides"/>
    <property type="evidence" value="ECO:0007669"/>
    <property type="project" value="InterPro"/>
</dbReference>
<dbReference type="PANTHER" id="PTHR12318">
    <property type="entry name" value="TESTOSTERONE-REGULATED PROTEIN RP2"/>
    <property type="match status" value="1"/>
</dbReference>
<dbReference type="Gene3D" id="3.90.79.10">
    <property type="entry name" value="Nucleoside Triphosphate Pyrophosphohydrolase"/>
    <property type="match status" value="1"/>
</dbReference>
<keyword evidence="6" id="KW-0460">Magnesium</keyword>
<evidence type="ECO:0000313" key="9">
    <source>
        <dbReference type="Proteomes" id="UP000014760"/>
    </source>
</evidence>
<accession>X1ZGX4</accession>
<evidence type="ECO:0000256" key="2">
    <source>
        <dbReference type="ARBA" id="ARBA00001946"/>
    </source>
</evidence>
<evidence type="ECO:0000256" key="7">
    <source>
        <dbReference type="ARBA" id="ARBA00023211"/>
    </source>
</evidence>
<name>X1ZGX4_CAPTE</name>
<evidence type="ECO:0008006" key="10">
    <source>
        <dbReference type="Google" id="ProtNLM"/>
    </source>
</evidence>
<dbReference type="EMBL" id="AMQN01000222">
    <property type="status" value="NOT_ANNOTATED_CDS"/>
    <property type="molecule type" value="Genomic_DNA"/>
</dbReference>
<dbReference type="GO" id="GO:0046872">
    <property type="term" value="F:metal ion binding"/>
    <property type="evidence" value="ECO:0007669"/>
    <property type="project" value="UniProtKB-KW"/>
</dbReference>
<reference evidence="9" key="2">
    <citation type="journal article" date="2013" name="Nature">
        <title>Insights into bilaterian evolution from three spiralian genomes.</title>
        <authorList>
            <person name="Simakov O."/>
            <person name="Marletaz F."/>
            <person name="Cho S.J."/>
            <person name="Edsinger-Gonzales E."/>
            <person name="Havlak P."/>
            <person name="Hellsten U."/>
            <person name="Kuo D.H."/>
            <person name="Larsson T."/>
            <person name="Lv J."/>
            <person name="Arendt D."/>
            <person name="Savage R."/>
            <person name="Osoegawa K."/>
            <person name="de Jong P."/>
            <person name="Grimwood J."/>
            <person name="Chapman J.A."/>
            <person name="Shapiro H."/>
            <person name="Aerts A."/>
            <person name="Otillar R.P."/>
            <person name="Terry A.Y."/>
            <person name="Boore J.L."/>
            <person name="Grigoriev I.V."/>
            <person name="Lindberg D.R."/>
            <person name="Seaver E.C."/>
            <person name="Weisblat D.A."/>
            <person name="Putnam N.H."/>
            <person name="Rokhsar D.S."/>
        </authorList>
    </citation>
    <scope>NUCLEOTIDE SEQUENCE</scope>
    <source>
        <strain evidence="9">I ESC-2004</strain>
    </source>
</reference>
<organism evidence="8 9">
    <name type="scientific">Capitella teleta</name>
    <name type="common">Polychaete worm</name>
    <dbReference type="NCBI Taxonomy" id="283909"/>
    <lineage>
        <taxon>Eukaryota</taxon>
        <taxon>Metazoa</taxon>
        <taxon>Spiralia</taxon>
        <taxon>Lophotrochozoa</taxon>
        <taxon>Annelida</taxon>
        <taxon>Polychaeta</taxon>
        <taxon>Sedentaria</taxon>
        <taxon>Scolecida</taxon>
        <taxon>Capitellidae</taxon>
        <taxon>Capitella</taxon>
    </lineage>
</organism>
<keyword evidence="7" id="KW-0464">Manganese</keyword>
<evidence type="ECO:0000256" key="1">
    <source>
        <dbReference type="ARBA" id="ARBA00001936"/>
    </source>
</evidence>
<comment type="cofactor">
    <cofactor evidence="2">
        <name>Mg(2+)</name>
        <dbReference type="ChEBI" id="CHEBI:18420"/>
    </cofactor>
</comment>
<sequence length="393" mass="44796">MASRSAKYWREASTLILAARIPKSATPATHSTVLPRIKLPPADYNLLMLKRSKHSRFLPEVHVFPGGVASDIDFTAQWDDVFRSVSGQTLTDVGSELACSGPRPPCIQEENPGMPSDVAFRICAIRETFEESGILLAMNSNQLKERREKKNTKACVVDYNLLRDWRTQVEKDENNFLKLCWELQVVPDVWALTEWCNWLTPVMRPVSEAPKKPTRYDTMFYLSCFDGEGMPYSEPDNQETFSPEWYMPPEYIGYSSSELRIFGPQLLELGRLCQIPRLADLEVFAKERAKLGTERWMNHYVQCKDGVVVALPGDDLIPAELDYEGTSGKWPKVVDATLQELTDGVERLNRVFRGEHPSDKSHDHRPFLCTVKQKYGHLTPLTRDGLITPSLVW</sequence>
<dbReference type="HOGENOM" id="CLU_059078_1_0_1"/>
<comment type="cofactor">
    <cofactor evidence="1">
        <name>Mn(2+)</name>
        <dbReference type="ChEBI" id="CHEBI:29035"/>
    </cofactor>
</comment>
<comment type="similarity">
    <text evidence="3">Belongs to the Nudix hydrolase family.</text>
</comment>
<dbReference type="PANTHER" id="PTHR12318:SF0">
    <property type="entry name" value="ACYL-COENZYME A DIPHOSPHATASE NUDT19"/>
    <property type="match status" value="1"/>
</dbReference>
<dbReference type="InterPro" id="IPR039121">
    <property type="entry name" value="NUDT19"/>
</dbReference>
<dbReference type="AlphaFoldDB" id="X1ZGX4"/>
<reference evidence="8" key="3">
    <citation type="submission" date="2015-06" db="UniProtKB">
        <authorList>
            <consortium name="EnsemblMetazoa"/>
        </authorList>
    </citation>
    <scope>IDENTIFICATION</scope>
</reference>
<dbReference type="OrthoDB" id="1695362at2759"/>
<evidence type="ECO:0000256" key="3">
    <source>
        <dbReference type="ARBA" id="ARBA00005582"/>
    </source>
</evidence>
<dbReference type="OMA" id="CYPDIWS"/>
<keyword evidence="4" id="KW-0479">Metal-binding</keyword>
<evidence type="ECO:0000256" key="6">
    <source>
        <dbReference type="ARBA" id="ARBA00022842"/>
    </source>
</evidence>
<dbReference type="CDD" id="cd18870">
    <property type="entry name" value="NUDIX_AcylCoAdiphos_Nudt19"/>
    <property type="match status" value="1"/>
</dbReference>
<reference evidence="9" key="1">
    <citation type="submission" date="2012-12" db="EMBL/GenBank/DDBJ databases">
        <authorList>
            <person name="Hellsten U."/>
            <person name="Grimwood J."/>
            <person name="Chapman J.A."/>
            <person name="Shapiro H."/>
            <person name="Aerts A."/>
            <person name="Otillar R.P."/>
            <person name="Terry A.Y."/>
            <person name="Boore J.L."/>
            <person name="Simakov O."/>
            <person name="Marletaz F."/>
            <person name="Cho S.-J."/>
            <person name="Edsinger-Gonzales E."/>
            <person name="Havlak P."/>
            <person name="Kuo D.-H."/>
            <person name="Larsson T."/>
            <person name="Lv J."/>
            <person name="Arendt D."/>
            <person name="Savage R."/>
            <person name="Osoegawa K."/>
            <person name="de Jong P."/>
            <person name="Lindberg D.R."/>
            <person name="Seaver E.C."/>
            <person name="Weisblat D.A."/>
            <person name="Putnam N.H."/>
            <person name="Grigoriev I.V."/>
            <person name="Rokhsar D.S."/>
        </authorList>
    </citation>
    <scope>NUCLEOTIDE SEQUENCE</scope>
    <source>
        <strain evidence="9">I ESC-2004</strain>
    </source>
</reference>
<evidence type="ECO:0000256" key="5">
    <source>
        <dbReference type="ARBA" id="ARBA00022801"/>
    </source>
</evidence>
<dbReference type="EnsemblMetazoa" id="CapteT184265">
    <property type="protein sequence ID" value="CapteP184265"/>
    <property type="gene ID" value="CapteG184265"/>
</dbReference>
<evidence type="ECO:0000313" key="8">
    <source>
        <dbReference type="EnsemblMetazoa" id="CapteP184265"/>
    </source>
</evidence>